<dbReference type="AlphaFoldDB" id="A0A3E1Q8S6"/>
<dbReference type="PANTHER" id="PTHR43399">
    <property type="entry name" value="SUBTILISIN-RELATED"/>
    <property type="match status" value="1"/>
</dbReference>
<name>A0A3E1Q8S6_9FLAO</name>
<evidence type="ECO:0000313" key="7">
    <source>
        <dbReference type="EMBL" id="RFN58547.1"/>
    </source>
</evidence>
<dbReference type="GO" id="GO:0006508">
    <property type="term" value="P:proteolysis"/>
    <property type="evidence" value="ECO:0007669"/>
    <property type="project" value="UniProtKB-KW"/>
</dbReference>
<gene>
    <name evidence="7" type="ORF">DZ858_00220</name>
</gene>
<evidence type="ECO:0000259" key="6">
    <source>
        <dbReference type="Pfam" id="PF00082"/>
    </source>
</evidence>
<dbReference type="PRINTS" id="PR00723">
    <property type="entry name" value="SUBTILISIN"/>
</dbReference>
<keyword evidence="2 5" id="KW-0645">Protease</keyword>
<dbReference type="EMBL" id="QVID01000001">
    <property type="protein sequence ID" value="RFN58547.1"/>
    <property type="molecule type" value="Genomic_DNA"/>
</dbReference>
<dbReference type="PROSITE" id="PS51892">
    <property type="entry name" value="SUBTILASE"/>
    <property type="match status" value="1"/>
</dbReference>
<comment type="similarity">
    <text evidence="1 5">Belongs to the peptidase S8 family.</text>
</comment>
<evidence type="ECO:0000256" key="3">
    <source>
        <dbReference type="ARBA" id="ARBA00022801"/>
    </source>
</evidence>
<reference evidence="7 8" key="1">
    <citation type="journal article" date="2007" name="Int. J. Syst. Evol. Microbiol.">
        <title>Marixanthomonas ophiurae gen. nov., sp. nov., a marine bacterium of the family Flavobacteriaceae isolated from a deep-sea brittle star.</title>
        <authorList>
            <person name="Romanenko L.A."/>
            <person name="Uchino M."/>
            <person name="Frolova G.M."/>
            <person name="Mikhailov V.V."/>
        </authorList>
    </citation>
    <scope>NUCLEOTIDE SEQUENCE [LARGE SCALE GENOMIC DNA]</scope>
    <source>
        <strain evidence="7 8">KMM 3046</strain>
    </source>
</reference>
<dbReference type="SUPFAM" id="SSF52743">
    <property type="entry name" value="Subtilisin-like"/>
    <property type="match status" value="1"/>
</dbReference>
<dbReference type="PANTHER" id="PTHR43399:SF4">
    <property type="entry name" value="CELL WALL-ASSOCIATED PROTEASE"/>
    <property type="match status" value="1"/>
</dbReference>
<feature type="active site" description="Charge relay system" evidence="5">
    <location>
        <position position="164"/>
    </location>
</feature>
<dbReference type="Proteomes" id="UP000261082">
    <property type="component" value="Unassembled WGS sequence"/>
</dbReference>
<dbReference type="InterPro" id="IPR015500">
    <property type="entry name" value="Peptidase_S8_subtilisin-rel"/>
</dbReference>
<feature type="active site" description="Charge relay system" evidence="5">
    <location>
        <position position="387"/>
    </location>
</feature>
<keyword evidence="4 5" id="KW-0720">Serine protease</keyword>
<feature type="domain" description="Peptidase S8/S53" evidence="6">
    <location>
        <begin position="156"/>
        <end position="425"/>
    </location>
</feature>
<dbReference type="InterPro" id="IPR000209">
    <property type="entry name" value="Peptidase_S8/S53_dom"/>
</dbReference>
<feature type="active site" description="Charge relay system" evidence="5">
    <location>
        <position position="190"/>
    </location>
</feature>
<organism evidence="7 8">
    <name type="scientific">Marixanthomonas ophiurae</name>
    <dbReference type="NCBI Taxonomy" id="387659"/>
    <lineage>
        <taxon>Bacteria</taxon>
        <taxon>Pseudomonadati</taxon>
        <taxon>Bacteroidota</taxon>
        <taxon>Flavobacteriia</taxon>
        <taxon>Flavobacteriales</taxon>
        <taxon>Flavobacteriaceae</taxon>
        <taxon>Marixanthomonas</taxon>
    </lineage>
</organism>
<evidence type="ECO:0000256" key="1">
    <source>
        <dbReference type="ARBA" id="ARBA00011073"/>
    </source>
</evidence>
<protein>
    <recommendedName>
        <fullName evidence="6">Peptidase S8/S53 domain-containing protein</fullName>
    </recommendedName>
</protein>
<dbReference type="InterPro" id="IPR036852">
    <property type="entry name" value="Peptidase_S8/S53_dom_sf"/>
</dbReference>
<accession>A0A3E1Q8S6</accession>
<keyword evidence="8" id="KW-1185">Reference proteome</keyword>
<evidence type="ECO:0000256" key="5">
    <source>
        <dbReference type="PROSITE-ProRule" id="PRU01240"/>
    </source>
</evidence>
<sequence length="542" mass="60538">MKYSFFVFFCFVTLCSLSQEKAWMYLRAQDSLFAPKFSKVDDHLVYDGNDTKLKNILQKYKIFEFKKTFKKATNKNLKKTFFVIADKKTLLTDLLQKTNHLFESGELIAPEDKKIFEPNDYGLTSTIGANKGVQVNLDYFDFLKVPKAWYYTTGSRGIVVGIADASVDTTNAEFKGKTKVFRASSLSKGHGNGVAGITAAQGDNGYGVPGVCYDCSIYATDYGHFKDLNQLLELSRAGAKVINCSWVSTRFYQTAQDAIDEMYNNGTIIVAAAGNADWSKTKGEKLYYPASYNHVISVASISYKHETIEDHTLLSKTGNYYGENIRGYLGRTLGFKDKEALTGPYNYPVSLTTLNSEVDLVAPSSGQFRISKWMFEDEIEYIWEASSPTAPLVTGTIGLMYSLYPCLPTDEVESILKLSAWNIDSIGDNMKYKGNYGAGALQTGDAVEMIYQMVSDNETVTIDNQNFSRSDFKLTTYSKKTILKDQQFTDAAMLNLTSKNQIVLSENTVLKPNAEGSIHLKIDPTLEKGCDLQLRDPSILKK</sequence>
<comment type="caution">
    <text evidence="7">The sequence shown here is derived from an EMBL/GenBank/DDBJ whole genome shotgun (WGS) entry which is preliminary data.</text>
</comment>
<dbReference type="GO" id="GO:0004252">
    <property type="term" value="F:serine-type endopeptidase activity"/>
    <property type="evidence" value="ECO:0007669"/>
    <property type="project" value="UniProtKB-UniRule"/>
</dbReference>
<proteinExistence type="inferred from homology"/>
<keyword evidence="3 5" id="KW-0378">Hydrolase</keyword>
<dbReference type="Pfam" id="PF00082">
    <property type="entry name" value="Peptidase_S8"/>
    <property type="match status" value="1"/>
</dbReference>
<dbReference type="InterPro" id="IPR051048">
    <property type="entry name" value="Peptidase_S8/S53_subtilisin"/>
</dbReference>
<evidence type="ECO:0000313" key="8">
    <source>
        <dbReference type="Proteomes" id="UP000261082"/>
    </source>
</evidence>
<dbReference type="Gene3D" id="3.40.50.200">
    <property type="entry name" value="Peptidase S8/S53 domain"/>
    <property type="match status" value="1"/>
</dbReference>
<evidence type="ECO:0000256" key="4">
    <source>
        <dbReference type="ARBA" id="ARBA00022825"/>
    </source>
</evidence>
<evidence type="ECO:0000256" key="2">
    <source>
        <dbReference type="ARBA" id="ARBA00022670"/>
    </source>
</evidence>